<gene>
    <name evidence="3" type="ORF">AVDCRST_MAG36-571</name>
</gene>
<dbReference type="InterPro" id="IPR006059">
    <property type="entry name" value="SBP"/>
</dbReference>
<reference evidence="3" key="1">
    <citation type="submission" date="2020-02" db="EMBL/GenBank/DDBJ databases">
        <authorList>
            <person name="Meier V. D."/>
        </authorList>
    </citation>
    <scope>NUCLEOTIDE SEQUENCE</scope>
    <source>
        <strain evidence="3">AVDCRST_MAG36</strain>
    </source>
</reference>
<evidence type="ECO:0000256" key="1">
    <source>
        <dbReference type="ARBA" id="ARBA00022729"/>
    </source>
</evidence>
<dbReference type="SUPFAM" id="SSF53850">
    <property type="entry name" value="Periplasmic binding protein-like II"/>
    <property type="match status" value="1"/>
</dbReference>
<sequence length="389" mass="42318">MDHPVINPVIARYNRRQLLKRMAVVASAGALGPTFAACAADTAPTSSGSEGIGGDIDFLGWEGYDLPAEMKAFNAKRDITFNGTYIATSDDVQAKLKAGASVAYDLTNYYHGYFSLYQQLGIISEMDESKLPNLSYVDDFFKTSDAAQQFWVVDGKRYAVPFTWGTTTCDYLPDKIDPPQAWEDLLKDEFKGKVGWVPDATGAITLTGVILGLTPPNYTQAEFDEILSFLRKMRAQIPGFAASFGDLTNQFVSGDVVVDFAGWAAVTSFAKPKDTTIATTIPTEGSYSFCDSWALPDTSDNTDTVLAWINAALDPKVQAEAAQTLVGGVVEGEAADLLDDVTRDLYATAYDESFAAHFEAAGLYGLPDDDNEVNREMWLKEFAKIQSGD</sequence>
<dbReference type="PROSITE" id="PS51318">
    <property type="entry name" value="TAT"/>
    <property type="match status" value="1"/>
</dbReference>
<dbReference type="PANTHER" id="PTHR30222">
    <property type="entry name" value="SPERMIDINE/PUTRESCINE-BINDING PERIPLASMIC PROTEIN"/>
    <property type="match status" value="1"/>
</dbReference>
<dbReference type="EMBL" id="CADCUH010000027">
    <property type="protein sequence ID" value="CAA9321936.1"/>
    <property type="molecule type" value="Genomic_DNA"/>
</dbReference>
<evidence type="ECO:0008006" key="4">
    <source>
        <dbReference type="Google" id="ProtNLM"/>
    </source>
</evidence>
<name>A0A6J4L4C6_9ACTN</name>
<dbReference type="Pfam" id="PF13416">
    <property type="entry name" value="SBP_bac_8"/>
    <property type="match status" value="1"/>
</dbReference>
<accession>A0A6J4L4C6</accession>
<protein>
    <recommendedName>
        <fullName evidence="4">Spermidine/putrescine import ABC transporter substrate-binding protein PotD</fullName>
    </recommendedName>
</protein>
<feature type="signal peptide" evidence="2">
    <location>
        <begin position="1"/>
        <end position="39"/>
    </location>
</feature>
<proteinExistence type="predicted"/>
<evidence type="ECO:0000256" key="2">
    <source>
        <dbReference type="SAM" id="SignalP"/>
    </source>
</evidence>
<organism evidence="3">
    <name type="scientific">uncultured Nocardioidaceae bacterium</name>
    <dbReference type="NCBI Taxonomy" id="253824"/>
    <lineage>
        <taxon>Bacteria</taxon>
        <taxon>Bacillati</taxon>
        <taxon>Actinomycetota</taxon>
        <taxon>Actinomycetes</taxon>
        <taxon>Propionibacteriales</taxon>
        <taxon>Nocardioidaceae</taxon>
        <taxon>environmental samples</taxon>
    </lineage>
</organism>
<feature type="chain" id="PRO_5027005532" description="Spermidine/putrescine import ABC transporter substrate-binding protein PotD" evidence="2">
    <location>
        <begin position="40"/>
        <end position="389"/>
    </location>
</feature>
<dbReference type="InterPro" id="IPR006311">
    <property type="entry name" value="TAT_signal"/>
</dbReference>
<dbReference type="Gene3D" id="3.40.190.10">
    <property type="entry name" value="Periplasmic binding protein-like II"/>
    <property type="match status" value="2"/>
</dbReference>
<keyword evidence="1 2" id="KW-0732">Signal</keyword>
<dbReference type="AlphaFoldDB" id="A0A6J4L4C6"/>
<evidence type="ECO:0000313" key="3">
    <source>
        <dbReference type="EMBL" id="CAA9321936.1"/>
    </source>
</evidence>
<dbReference type="PANTHER" id="PTHR30222:SF17">
    <property type="entry name" value="SPERMIDINE_PUTRESCINE-BINDING PERIPLASMIC PROTEIN"/>
    <property type="match status" value="1"/>
</dbReference>